<organism evidence="2 3">
    <name type="scientific">Pseudogemmobacter faecipullorum</name>
    <dbReference type="NCBI Taxonomy" id="2755041"/>
    <lineage>
        <taxon>Bacteria</taxon>
        <taxon>Pseudomonadati</taxon>
        <taxon>Pseudomonadota</taxon>
        <taxon>Alphaproteobacteria</taxon>
        <taxon>Rhodobacterales</taxon>
        <taxon>Paracoccaceae</taxon>
        <taxon>Pseudogemmobacter</taxon>
    </lineage>
</organism>
<protein>
    <recommendedName>
        <fullName evidence="4">Spermidine synthase</fullName>
    </recommendedName>
</protein>
<dbReference type="CDD" id="cd02440">
    <property type="entry name" value="AdoMet_MTases"/>
    <property type="match status" value="1"/>
</dbReference>
<comment type="caution">
    <text evidence="2">The sequence shown here is derived from an EMBL/GenBank/DDBJ whole genome shotgun (WGS) entry which is preliminary data.</text>
</comment>
<dbReference type="PANTHER" id="PTHR43317:SF3">
    <property type="entry name" value="BLR2883 PROTEIN"/>
    <property type="match status" value="1"/>
</dbReference>
<dbReference type="InterPro" id="IPR029063">
    <property type="entry name" value="SAM-dependent_MTases_sf"/>
</dbReference>
<dbReference type="Proteomes" id="UP001198571">
    <property type="component" value="Unassembled WGS sequence"/>
</dbReference>
<dbReference type="RefSeq" id="WP_226933688.1">
    <property type="nucleotide sequence ID" value="NZ_JACDXX010000002.1"/>
</dbReference>
<gene>
    <name evidence="2" type="ORF">H0485_02005</name>
</gene>
<sequence length="235" mass="25899">MSVWTVLDRATTLAGDEILLRQRGTLFEIRYNGIELMSNLNHHSEAVLAERSLRLMQYSPGEVLIGGLGLGFTLRAALDLLRPEARVTVCELIPAIVSWNHGPLAGLTGHALRDPRVETQVRDVSELLEDNPGRYDLILLDTDNGPDNLVRDDNGRIYGDPGLERARRALAPGGLVAFWSAEVSEGFEARLLAGQWHWRREDIALVPGRVDAMHHIYFASAEPIAATAAPRKLAA</sequence>
<keyword evidence="1" id="KW-0620">Polyamine biosynthesis</keyword>
<dbReference type="PANTHER" id="PTHR43317">
    <property type="entry name" value="THERMOSPERMINE SYNTHASE ACAULIS5"/>
    <property type="match status" value="1"/>
</dbReference>
<reference evidence="2 3" key="1">
    <citation type="submission" date="2020-07" db="EMBL/GenBank/DDBJ databases">
        <title>Pseudogemmobacter sp. nov., isolated from poultry manure in Taiwan.</title>
        <authorList>
            <person name="Lin S.-Y."/>
            <person name="Tang Y.-S."/>
            <person name="Young C.-C."/>
        </authorList>
    </citation>
    <scope>NUCLEOTIDE SEQUENCE [LARGE SCALE GENOMIC DNA]</scope>
    <source>
        <strain evidence="2 3">CC-YST710</strain>
    </source>
</reference>
<accession>A0ABS8CHB5</accession>
<evidence type="ECO:0000313" key="2">
    <source>
        <dbReference type="EMBL" id="MCB5408781.1"/>
    </source>
</evidence>
<proteinExistence type="predicted"/>
<dbReference type="EMBL" id="JACDXX010000002">
    <property type="protein sequence ID" value="MCB5408781.1"/>
    <property type="molecule type" value="Genomic_DNA"/>
</dbReference>
<evidence type="ECO:0000313" key="3">
    <source>
        <dbReference type="Proteomes" id="UP001198571"/>
    </source>
</evidence>
<name>A0ABS8CHB5_9RHOB</name>
<dbReference type="Gene3D" id="3.40.50.150">
    <property type="entry name" value="Vaccinia Virus protein VP39"/>
    <property type="match status" value="1"/>
</dbReference>
<evidence type="ECO:0008006" key="4">
    <source>
        <dbReference type="Google" id="ProtNLM"/>
    </source>
</evidence>
<dbReference type="SUPFAM" id="SSF53335">
    <property type="entry name" value="S-adenosyl-L-methionine-dependent methyltransferases"/>
    <property type="match status" value="1"/>
</dbReference>
<keyword evidence="3" id="KW-1185">Reference proteome</keyword>
<evidence type="ECO:0000256" key="1">
    <source>
        <dbReference type="ARBA" id="ARBA00023115"/>
    </source>
</evidence>